<dbReference type="GO" id="GO:0016853">
    <property type="term" value="F:isomerase activity"/>
    <property type="evidence" value="ECO:0007669"/>
    <property type="project" value="UniProtKB-KW"/>
</dbReference>
<name>A0ABU0M8V4_9HYPH</name>
<reference evidence="4 5" key="1">
    <citation type="submission" date="2023-07" db="EMBL/GenBank/DDBJ databases">
        <title>Genomic Encyclopedia of Type Strains, Phase IV (KMG-IV): sequencing the most valuable type-strain genomes for metagenomic binning, comparative biology and taxonomic classification.</title>
        <authorList>
            <person name="Goeker M."/>
        </authorList>
    </citation>
    <scope>NUCLEOTIDE SEQUENCE [LARGE SCALE GENOMIC DNA]</scope>
    <source>
        <strain evidence="4 5">B1-1</strain>
    </source>
</reference>
<comment type="function">
    <text evidence="1">May be required for disulfide bond formation in some proteins.</text>
</comment>
<keyword evidence="5" id="KW-1185">Reference proteome</keyword>
<evidence type="ECO:0000313" key="4">
    <source>
        <dbReference type="EMBL" id="MDQ0517353.1"/>
    </source>
</evidence>
<dbReference type="InterPro" id="IPR036249">
    <property type="entry name" value="Thioredoxin-like_sf"/>
</dbReference>
<evidence type="ECO:0000259" key="3">
    <source>
        <dbReference type="PROSITE" id="PS51352"/>
    </source>
</evidence>
<organism evidence="4 5">
    <name type="scientific">Kaistia geumhonensis</name>
    <dbReference type="NCBI Taxonomy" id="410839"/>
    <lineage>
        <taxon>Bacteria</taxon>
        <taxon>Pseudomonadati</taxon>
        <taxon>Pseudomonadota</taxon>
        <taxon>Alphaproteobacteria</taxon>
        <taxon>Hyphomicrobiales</taxon>
        <taxon>Kaistiaceae</taxon>
        <taxon>Kaistia</taxon>
    </lineage>
</organism>
<dbReference type="Proteomes" id="UP001223743">
    <property type="component" value="Unassembled WGS sequence"/>
</dbReference>
<comment type="caution">
    <text evidence="4">The sequence shown here is derived from an EMBL/GenBank/DDBJ whole genome shotgun (WGS) entry which is preliminary data.</text>
</comment>
<dbReference type="SUPFAM" id="SSF52833">
    <property type="entry name" value="Thioredoxin-like"/>
    <property type="match status" value="1"/>
</dbReference>
<gene>
    <name evidence="4" type="ORF">QO015_002966</name>
</gene>
<dbReference type="InterPro" id="IPR012336">
    <property type="entry name" value="Thioredoxin-like_fold"/>
</dbReference>
<dbReference type="InterPro" id="IPR013766">
    <property type="entry name" value="Thioredoxin_domain"/>
</dbReference>
<accession>A0ABU0M8V4</accession>
<evidence type="ECO:0000256" key="2">
    <source>
        <dbReference type="ARBA" id="ARBA00005791"/>
    </source>
</evidence>
<comment type="similarity">
    <text evidence="2">Belongs to the thioredoxin family. DsbA subfamily.</text>
</comment>
<dbReference type="Pfam" id="PF13462">
    <property type="entry name" value="Thioredoxin_4"/>
    <property type="match status" value="1"/>
</dbReference>
<feature type="domain" description="Thioredoxin" evidence="3">
    <location>
        <begin position="1"/>
        <end position="173"/>
    </location>
</feature>
<dbReference type="EMBL" id="JAUSWJ010000001">
    <property type="protein sequence ID" value="MDQ0517353.1"/>
    <property type="molecule type" value="Genomic_DNA"/>
</dbReference>
<dbReference type="Gene3D" id="3.40.30.10">
    <property type="entry name" value="Glutaredoxin"/>
    <property type="match status" value="1"/>
</dbReference>
<dbReference type="PROSITE" id="PS51352">
    <property type="entry name" value="THIOREDOXIN_2"/>
    <property type="match status" value="1"/>
</dbReference>
<sequence>MTHGIPPIAADDHVLGPSDAPVTLVEYGDYQCPYCGEAYPILKAVQQEMGSRLRFVFRNFPLVDMHVHARRAAQLAEAAADAGVFWPAHDMLFENQDALDDRSLAHYGDRLGLDRAALVSAFAGRYDDKIERDFIGGIRGGVNGTPSLFINGLRYEGPRDVESIVAALRDSAGRVAQPAL</sequence>
<dbReference type="PANTHER" id="PTHR13887:SF55">
    <property type="entry name" value="SLR0313 PROTEIN"/>
    <property type="match status" value="1"/>
</dbReference>
<dbReference type="RefSeq" id="WP_266278483.1">
    <property type="nucleotide sequence ID" value="NZ_JAPKNF010000001.1"/>
</dbReference>
<protein>
    <submittedName>
        <fullName evidence="4">Protein-disulfide isomerase</fullName>
    </submittedName>
</protein>
<evidence type="ECO:0000256" key="1">
    <source>
        <dbReference type="ARBA" id="ARBA00003565"/>
    </source>
</evidence>
<evidence type="ECO:0000313" key="5">
    <source>
        <dbReference type="Proteomes" id="UP001223743"/>
    </source>
</evidence>
<proteinExistence type="inferred from homology"/>
<dbReference type="PANTHER" id="PTHR13887">
    <property type="entry name" value="GLUTATHIONE S-TRANSFERASE KAPPA"/>
    <property type="match status" value="1"/>
</dbReference>
<keyword evidence="4" id="KW-0413">Isomerase</keyword>